<sequence>MLPAKKTITATGLNLKSLDYQHINLKYRQEAEQLPAV</sequence>
<gene>
    <name evidence="1" type="ordered locus">YpsIP31758_1471</name>
</gene>
<dbReference type="AlphaFoldDB" id="A0A0U1QUI0"/>
<protein>
    <submittedName>
        <fullName evidence="1">Uncharacterized protein</fullName>
    </submittedName>
</protein>
<dbReference type="HOGENOM" id="CLU_3350682_0_0_6"/>
<evidence type="ECO:0000313" key="1">
    <source>
        <dbReference type="EMBL" id="ABS46101.1"/>
    </source>
</evidence>
<dbReference type="Proteomes" id="UP000002412">
    <property type="component" value="Chromosome"/>
</dbReference>
<dbReference type="EMBL" id="CP000720">
    <property type="protein sequence ID" value="ABS46101.1"/>
    <property type="molecule type" value="Genomic_DNA"/>
</dbReference>
<accession>A0A0U1QUI0</accession>
<proteinExistence type="predicted"/>
<organism evidence="1 2">
    <name type="scientific">Yersinia pseudotuberculosis serotype O:1b (strain IP 31758)</name>
    <dbReference type="NCBI Taxonomy" id="349747"/>
    <lineage>
        <taxon>Bacteria</taxon>
        <taxon>Pseudomonadati</taxon>
        <taxon>Pseudomonadota</taxon>
        <taxon>Gammaproteobacteria</taxon>
        <taxon>Enterobacterales</taxon>
        <taxon>Yersiniaceae</taxon>
        <taxon>Yersinia</taxon>
    </lineage>
</organism>
<reference evidence="1 2" key="1">
    <citation type="journal article" date="2007" name="PLoS Genet.">
        <title>The complete genome sequence of Yersinia pseudotuberculosis IP31758, the causative agent of Far East scarlet-like fever.</title>
        <authorList>
            <person name="Eppinger M."/>
            <person name="Rosovitz M.J."/>
            <person name="Fricke W.F."/>
            <person name="Rasko D.A."/>
            <person name="Kokorina G."/>
            <person name="Fayolle C."/>
            <person name="Lindler L.E."/>
            <person name="Carniel E."/>
            <person name="Ravel J."/>
        </authorList>
    </citation>
    <scope>NUCLEOTIDE SEQUENCE [LARGE SCALE GENOMIC DNA]</scope>
    <source>
        <strain evidence="1 2">IP 31758</strain>
    </source>
</reference>
<dbReference type="KEGG" id="ypi:YpsIP31758_1471"/>
<evidence type="ECO:0000313" key="2">
    <source>
        <dbReference type="Proteomes" id="UP000002412"/>
    </source>
</evidence>
<name>A0A0U1QUI0_YERP3</name>